<feature type="transmembrane region" description="Helical" evidence="1">
    <location>
        <begin position="12"/>
        <end position="31"/>
    </location>
</feature>
<keyword evidence="1" id="KW-0812">Transmembrane</keyword>
<evidence type="ECO:0000313" key="3">
    <source>
        <dbReference type="Proteomes" id="UP001359781"/>
    </source>
</evidence>
<evidence type="ECO:0000256" key="1">
    <source>
        <dbReference type="SAM" id="Phobius"/>
    </source>
</evidence>
<keyword evidence="3" id="KW-1185">Reference proteome</keyword>
<evidence type="ECO:0000313" key="2">
    <source>
        <dbReference type="EMBL" id="MEJ4098986.1"/>
    </source>
</evidence>
<keyword evidence="1" id="KW-0472">Membrane</keyword>
<sequence>MLVGARKSAVEAFLFALLGTVVMNWPVSSWFESGHKALSIVMIFVGTYLILLLVCMLVISVFLKKDT</sequence>
<name>A0ABU8NVF2_9CORY</name>
<reference evidence="2 3" key="1">
    <citation type="submission" date="2024-02" db="EMBL/GenBank/DDBJ databases">
        <title>Whole genome sequencing and characterization of Corynebacterium isolated from the ocular surface of dry eye disease sufferers.</title>
        <authorList>
            <person name="Naqvi M."/>
        </authorList>
    </citation>
    <scope>NUCLEOTIDE SEQUENCE [LARGE SCALE GENOMIC DNA]</scope>
    <source>
        <strain evidence="2 3">PCRF</strain>
    </source>
</reference>
<feature type="transmembrane region" description="Helical" evidence="1">
    <location>
        <begin position="37"/>
        <end position="63"/>
    </location>
</feature>
<gene>
    <name evidence="2" type="ORF">V5S96_01195</name>
</gene>
<keyword evidence="1" id="KW-1133">Transmembrane helix</keyword>
<organism evidence="2 3">
    <name type="scientific">Corynebacterium mastitidis</name>
    <dbReference type="NCBI Taxonomy" id="161890"/>
    <lineage>
        <taxon>Bacteria</taxon>
        <taxon>Bacillati</taxon>
        <taxon>Actinomycetota</taxon>
        <taxon>Actinomycetes</taxon>
        <taxon>Mycobacteriales</taxon>
        <taxon>Corynebacteriaceae</taxon>
        <taxon>Corynebacterium</taxon>
    </lineage>
</organism>
<accession>A0ABU8NVF2</accession>
<dbReference type="RefSeq" id="WP_337889394.1">
    <property type="nucleotide sequence ID" value="NZ_JBAHVI010000002.1"/>
</dbReference>
<protein>
    <submittedName>
        <fullName evidence="2">Uncharacterized protein</fullName>
    </submittedName>
</protein>
<dbReference type="Proteomes" id="UP001359781">
    <property type="component" value="Unassembled WGS sequence"/>
</dbReference>
<dbReference type="EMBL" id="JBAHVJ010000001">
    <property type="protein sequence ID" value="MEJ4098986.1"/>
    <property type="molecule type" value="Genomic_DNA"/>
</dbReference>
<comment type="caution">
    <text evidence="2">The sequence shown here is derived from an EMBL/GenBank/DDBJ whole genome shotgun (WGS) entry which is preliminary data.</text>
</comment>
<proteinExistence type="predicted"/>